<keyword evidence="9" id="KW-0807">Transducer</keyword>
<evidence type="ECO:0000313" key="12">
    <source>
        <dbReference type="EMBL" id="AAR22965.2"/>
    </source>
</evidence>
<name>Q6RZ04_AMBTI</name>
<evidence type="ECO:0000256" key="6">
    <source>
        <dbReference type="ARBA" id="ARBA00023040"/>
    </source>
</evidence>
<dbReference type="InterPro" id="IPR000725">
    <property type="entry name" value="Olfact_rcpt"/>
</dbReference>
<dbReference type="Pfam" id="PF13853">
    <property type="entry name" value="7tm_4"/>
    <property type="match status" value="1"/>
</dbReference>
<feature type="domain" description="G-protein coupled receptors family 1 profile" evidence="11">
    <location>
        <begin position="1"/>
        <end position="172"/>
    </location>
</feature>
<dbReference type="GO" id="GO:0004930">
    <property type="term" value="F:G protein-coupled receptor activity"/>
    <property type="evidence" value="ECO:0007669"/>
    <property type="project" value="UniProtKB-KW"/>
</dbReference>
<evidence type="ECO:0000256" key="3">
    <source>
        <dbReference type="ARBA" id="ARBA00022692"/>
    </source>
</evidence>
<evidence type="ECO:0000256" key="10">
    <source>
        <dbReference type="SAM" id="Phobius"/>
    </source>
</evidence>
<proteinExistence type="evidence at transcript level"/>
<evidence type="ECO:0000256" key="9">
    <source>
        <dbReference type="ARBA" id="ARBA00023224"/>
    </source>
</evidence>
<dbReference type="PANTHER" id="PTHR26452">
    <property type="entry name" value="OLFACTORY RECEPTOR"/>
    <property type="match status" value="1"/>
</dbReference>
<keyword evidence="6" id="KW-0297">G-protein coupled receptor</keyword>
<dbReference type="GO" id="GO:0005886">
    <property type="term" value="C:plasma membrane"/>
    <property type="evidence" value="ECO:0007669"/>
    <property type="project" value="UniProtKB-SubCell"/>
</dbReference>
<dbReference type="SUPFAM" id="SSF81321">
    <property type="entry name" value="Family A G protein-coupled receptor-like"/>
    <property type="match status" value="1"/>
</dbReference>
<evidence type="ECO:0000256" key="2">
    <source>
        <dbReference type="ARBA" id="ARBA00022475"/>
    </source>
</evidence>
<keyword evidence="4" id="KW-0716">Sensory transduction</keyword>
<evidence type="ECO:0000256" key="5">
    <source>
        <dbReference type="ARBA" id="ARBA00022989"/>
    </source>
</evidence>
<reference evidence="12" key="1">
    <citation type="submission" date="2003-11" db="EMBL/GenBank/DDBJ databases">
        <title>Olfactory Receptor Gene Expression in Tiger Salamander Olfactory Epithelium.</title>
        <authorList>
            <person name="Marchand J.E."/>
            <person name="Yang X."/>
            <person name="Chikaraishi D."/>
            <person name="Krieger J."/>
            <person name="Breer H."/>
            <person name="Kauer J.S."/>
        </authorList>
    </citation>
    <scope>NUCLEOTIDE SEQUENCE</scope>
    <source>
        <tissue evidence="12">Olfactory epithelium</tissue>
    </source>
</reference>
<dbReference type="Gene3D" id="1.20.1070.10">
    <property type="entry name" value="Rhodopsin 7-helix transmembrane proteins"/>
    <property type="match status" value="1"/>
</dbReference>
<evidence type="ECO:0000256" key="4">
    <source>
        <dbReference type="ARBA" id="ARBA00022725"/>
    </source>
</evidence>
<feature type="transmembrane region" description="Helical" evidence="10">
    <location>
        <begin position="23"/>
        <end position="46"/>
    </location>
</feature>
<evidence type="ECO:0000259" key="11">
    <source>
        <dbReference type="PROSITE" id="PS50262"/>
    </source>
</evidence>
<protein>
    <submittedName>
        <fullName evidence="12">Olfactory receptor</fullName>
    </submittedName>
</protein>
<dbReference type="InterPro" id="IPR050516">
    <property type="entry name" value="Olfactory_GPCR"/>
</dbReference>
<dbReference type="PROSITE" id="PS50262">
    <property type="entry name" value="G_PROTEIN_RECEP_F1_2"/>
    <property type="match status" value="1"/>
</dbReference>
<dbReference type="AlphaFoldDB" id="Q6RZ04"/>
<dbReference type="GO" id="GO:0004984">
    <property type="term" value="F:olfactory receptor activity"/>
    <property type="evidence" value="ECO:0007669"/>
    <property type="project" value="InterPro"/>
</dbReference>
<keyword evidence="2" id="KW-1003">Cell membrane</keyword>
<dbReference type="InterPro" id="IPR017452">
    <property type="entry name" value="GPCR_Rhodpsn_7TM"/>
</dbReference>
<sequence>MAYDRYVAISHPLQYMIIMNRRFCIMLLAICWVTGFLYSCTLTIHVSQLPFCRANVIDHFLCEIPNLLKLACADTLPNEIVIFVLTGGMALITCLVVFMSYVHIFRVILKIPSDAGEEKAFTTCSSNLIVLCLFLGTGAGQHLKPSARSLGQEKLASLFYTVFTPMWNPFIYTFRKI</sequence>
<evidence type="ECO:0000256" key="7">
    <source>
        <dbReference type="ARBA" id="ARBA00023136"/>
    </source>
</evidence>
<accession>Q6RZ04</accession>
<dbReference type="EMBL" id="AY485157">
    <property type="protein sequence ID" value="AAR22965.2"/>
    <property type="molecule type" value="mRNA"/>
</dbReference>
<feature type="non-terminal residue" evidence="12">
    <location>
        <position position="177"/>
    </location>
</feature>
<evidence type="ECO:0000256" key="8">
    <source>
        <dbReference type="ARBA" id="ARBA00023170"/>
    </source>
</evidence>
<comment type="subcellular location">
    <subcellularLocation>
        <location evidence="1">Cell membrane</location>
        <topology evidence="1">Multi-pass membrane protein</topology>
    </subcellularLocation>
</comment>
<keyword evidence="7 10" id="KW-0472">Membrane</keyword>
<keyword evidence="5 10" id="KW-1133">Transmembrane helix</keyword>
<keyword evidence="8 12" id="KW-0675">Receptor</keyword>
<keyword evidence="4" id="KW-0552">Olfaction</keyword>
<feature type="transmembrane region" description="Helical" evidence="10">
    <location>
        <begin position="80"/>
        <end position="108"/>
    </location>
</feature>
<dbReference type="PRINTS" id="PR00245">
    <property type="entry name" value="OLFACTORYR"/>
</dbReference>
<feature type="transmembrane region" description="Helical" evidence="10">
    <location>
        <begin position="155"/>
        <end position="174"/>
    </location>
</feature>
<organism evidence="12">
    <name type="scientific">Ambystoma tigrinum</name>
    <name type="common">Eastern tiger salamander</name>
    <dbReference type="NCBI Taxonomy" id="8305"/>
    <lineage>
        <taxon>Eukaryota</taxon>
        <taxon>Metazoa</taxon>
        <taxon>Chordata</taxon>
        <taxon>Craniata</taxon>
        <taxon>Vertebrata</taxon>
        <taxon>Euteleostomi</taxon>
        <taxon>Amphibia</taxon>
        <taxon>Batrachia</taxon>
        <taxon>Caudata</taxon>
        <taxon>Salamandroidea</taxon>
        <taxon>Ambystomatidae</taxon>
        <taxon>Ambystoma</taxon>
    </lineage>
</organism>
<keyword evidence="3 10" id="KW-0812">Transmembrane</keyword>
<feature type="transmembrane region" description="Helical" evidence="10">
    <location>
        <begin position="120"/>
        <end position="143"/>
    </location>
</feature>
<evidence type="ECO:0000256" key="1">
    <source>
        <dbReference type="ARBA" id="ARBA00004651"/>
    </source>
</evidence>